<name>A0A0F9UHT9_9ZZZZ</name>
<accession>A0A0F9UHT9</accession>
<proteinExistence type="predicted"/>
<sequence length="84" mass="9683">MLPEDAKKNKCDRCGVIVSLYRHANGWRCPSCIWNERENLIKWSKPLLNLTHYTAAKYKDNPVVIVSRRNLDALAEVVKEVTSI</sequence>
<gene>
    <name evidence="1" type="ORF">LCGC14_0221070</name>
</gene>
<organism evidence="1">
    <name type="scientific">marine sediment metagenome</name>
    <dbReference type="NCBI Taxonomy" id="412755"/>
    <lineage>
        <taxon>unclassified sequences</taxon>
        <taxon>metagenomes</taxon>
        <taxon>ecological metagenomes</taxon>
    </lineage>
</organism>
<comment type="caution">
    <text evidence="1">The sequence shown here is derived from an EMBL/GenBank/DDBJ whole genome shotgun (WGS) entry which is preliminary data.</text>
</comment>
<reference evidence="1" key="1">
    <citation type="journal article" date="2015" name="Nature">
        <title>Complex archaea that bridge the gap between prokaryotes and eukaryotes.</title>
        <authorList>
            <person name="Spang A."/>
            <person name="Saw J.H."/>
            <person name="Jorgensen S.L."/>
            <person name="Zaremba-Niedzwiedzka K."/>
            <person name="Martijn J."/>
            <person name="Lind A.E."/>
            <person name="van Eijk R."/>
            <person name="Schleper C."/>
            <person name="Guy L."/>
            <person name="Ettema T.J."/>
        </authorList>
    </citation>
    <scope>NUCLEOTIDE SEQUENCE</scope>
</reference>
<dbReference type="AlphaFoldDB" id="A0A0F9UHT9"/>
<protein>
    <submittedName>
        <fullName evidence="1">Uncharacterized protein</fullName>
    </submittedName>
</protein>
<dbReference type="EMBL" id="LAZR01000105">
    <property type="protein sequence ID" value="KKN91239.1"/>
    <property type="molecule type" value="Genomic_DNA"/>
</dbReference>
<evidence type="ECO:0000313" key="1">
    <source>
        <dbReference type="EMBL" id="KKN91239.1"/>
    </source>
</evidence>